<proteinExistence type="inferred from homology"/>
<evidence type="ECO:0000256" key="5">
    <source>
        <dbReference type="ARBA" id="ARBA00023157"/>
    </source>
</evidence>
<dbReference type="CDD" id="cd21112">
    <property type="entry name" value="alphaLP-like"/>
    <property type="match status" value="1"/>
</dbReference>
<comment type="caution">
    <text evidence="7">The sequence shown here is derived from an EMBL/GenBank/DDBJ whole genome shotgun (WGS) entry which is preliminary data.</text>
</comment>
<dbReference type="Proteomes" id="UP000315389">
    <property type="component" value="Unassembled WGS sequence"/>
</dbReference>
<gene>
    <name evidence="7" type="ORF">FB461_1518</name>
</gene>
<reference evidence="7 8" key="1">
    <citation type="submission" date="2019-06" db="EMBL/GenBank/DDBJ databases">
        <title>Sequencing the genomes of 1000 actinobacteria strains.</title>
        <authorList>
            <person name="Klenk H.-P."/>
        </authorList>
    </citation>
    <scope>NUCLEOTIDE SEQUENCE [LARGE SCALE GENOMIC DNA]</scope>
    <source>
        <strain evidence="7 8">DSM 4813</strain>
    </source>
</reference>
<sequence>MASSRIIAIQRSIACSLMLSLAFASTAAIADEEVPQRALTRVGELDSADIYAEYFDVTPSQIRKSQEMSDYAASLEMKLSEDFPKVLSGVSINLNTSIVSVYAKLNEKEGQELVKALLADKQPYQVEVHESASSMYERAKVLASLSEELEAANVIADLSGDMKSGKILAEVAQDDIDGRKTIESLTREAEKTRIVSHSDEPRSLVEVQVVEALAQPAAAGRGGNHTAKCTIGLPLVNTSGNRFLTTAGHCTGTQNITAPNAISTTLKQSFYSGSRDMRILTIDGNNTVGTGLRYKNSAGTWLSQSITGIKTRNATVIGSIVCKAGRTIATACGEVTSKEVNPGYVANGNATFIRSKAQTSGGDSGGPVFLQSTAYGFTSGAVIPVGASKGDLIFQSVTYIPSGYAVLTTSS</sequence>
<dbReference type="Gene3D" id="2.40.10.10">
    <property type="entry name" value="Trypsin-like serine proteases"/>
    <property type="match status" value="2"/>
</dbReference>
<feature type="signal peptide" evidence="6">
    <location>
        <begin position="1"/>
        <end position="30"/>
    </location>
</feature>
<dbReference type="RefSeq" id="WP_142120350.1">
    <property type="nucleotide sequence ID" value="NZ_BAAASV010000002.1"/>
</dbReference>
<keyword evidence="8" id="KW-1185">Reference proteome</keyword>
<keyword evidence="6" id="KW-0732">Signal</keyword>
<dbReference type="AlphaFoldDB" id="A0A542ZXB7"/>
<dbReference type="GO" id="GO:0004252">
    <property type="term" value="F:serine-type endopeptidase activity"/>
    <property type="evidence" value="ECO:0007669"/>
    <property type="project" value="InterPro"/>
</dbReference>
<dbReference type="GO" id="GO:0006508">
    <property type="term" value="P:proteolysis"/>
    <property type="evidence" value="ECO:0007669"/>
    <property type="project" value="UniProtKB-KW"/>
</dbReference>
<dbReference type="InterPro" id="IPR043504">
    <property type="entry name" value="Peptidase_S1_PA_chymotrypsin"/>
</dbReference>
<keyword evidence="5" id="KW-1015">Disulfide bond</keyword>
<name>A0A542ZXB7_RARFA</name>
<keyword evidence="4" id="KW-0720">Serine protease</keyword>
<evidence type="ECO:0008006" key="9">
    <source>
        <dbReference type="Google" id="ProtNLM"/>
    </source>
</evidence>
<evidence type="ECO:0000256" key="6">
    <source>
        <dbReference type="SAM" id="SignalP"/>
    </source>
</evidence>
<dbReference type="PRINTS" id="PR00861">
    <property type="entry name" value="ALYTICPTASE"/>
</dbReference>
<evidence type="ECO:0000313" key="7">
    <source>
        <dbReference type="EMBL" id="TQL64985.1"/>
    </source>
</evidence>
<dbReference type="SUPFAM" id="SSF50494">
    <property type="entry name" value="Trypsin-like serine proteases"/>
    <property type="match status" value="1"/>
</dbReference>
<accession>A0A542ZXB7</accession>
<feature type="chain" id="PRO_5021776281" description="Trypsin" evidence="6">
    <location>
        <begin position="31"/>
        <end position="411"/>
    </location>
</feature>
<evidence type="ECO:0000256" key="1">
    <source>
        <dbReference type="ARBA" id="ARBA00007664"/>
    </source>
</evidence>
<dbReference type="OrthoDB" id="3206454at2"/>
<evidence type="ECO:0000313" key="8">
    <source>
        <dbReference type="Proteomes" id="UP000315389"/>
    </source>
</evidence>
<dbReference type="InterPro" id="IPR001316">
    <property type="entry name" value="Pept_S1A_streptogrisin"/>
</dbReference>
<evidence type="ECO:0000256" key="4">
    <source>
        <dbReference type="ARBA" id="ARBA00022825"/>
    </source>
</evidence>
<comment type="similarity">
    <text evidence="1">Belongs to the peptidase S1 family.</text>
</comment>
<keyword evidence="2" id="KW-0645">Protease</keyword>
<dbReference type="InterPro" id="IPR009003">
    <property type="entry name" value="Peptidase_S1_PA"/>
</dbReference>
<protein>
    <recommendedName>
        <fullName evidence="9">Trypsin</fullName>
    </recommendedName>
</protein>
<keyword evidence="3" id="KW-0378">Hydrolase</keyword>
<dbReference type="EMBL" id="VFOS01000001">
    <property type="protein sequence ID" value="TQL64985.1"/>
    <property type="molecule type" value="Genomic_DNA"/>
</dbReference>
<organism evidence="7 8">
    <name type="scientific">Rarobacter faecitabidus</name>
    <dbReference type="NCBI Taxonomy" id="13243"/>
    <lineage>
        <taxon>Bacteria</taxon>
        <taxon>Bacillati</taxon>
        <taxon>Actinomycetota</taxon>
        <taxon>Actinomycetes</taxon>
        <taxon>Micrococcales</taxon>
        <taxon>Rarobacteraceae</taxon>
        <taxon>Rarobacter</taxon>
    </lineage>
</organism>
<evidence type="ECO:0000256" key="3">
    <source>
        <dbReference type="ARBA" id="ARBA00022801"/>
    </source>
</evidence>
<evidence type="ECO:0000256" key="2">
    <source>
        <dbReference type="ARBA" id="ARBA00022670"/>
    </source>
</evidence>